<feature type="domain" description="Isochorismatase-like" evidence="2">
    <location>
        <begin position="8"/>
        <end position="146"/>
    </location>
</feature>
<sequence length="184" mass="20224">MIEDNNPVLLVIDVQEAIDSYSEMERSNPQAEENIAQILCKWRAEKRPIIHVRHSSKYRDSPYHRSSPGFAFKKAVAPEEDDVVVTKSENCAFLNTGLKNHIDGCGSKTLVVCGVLVNNSIDATIRVAAGLGYSVYLPQDATAAFGMRALNGKYYASDDVHWLSLSNLDGEYCTVTTVAQVLGI</sequence>
<dbReference type="InterPro" id="IPR050272">
    <property type="entry name" value="Isochorismatase-like_hydrls"/>
</dbReference>
<comment type="caution">
    <text evidence="3">The sequence shown here is derived from an EMBL/GenBank/DDBJ whole genome shotgun (WGS) entry which is preliminary data.</text>
</comment>
<evidence type="ECO:0000313" key="4">
    <source>
        <dbReference type="Proteomes" id="UP001205566"/>
    </source>
</evidence>
<reference evidence="3" key="1">
    <citation type="thesis" date="2020" institute="Technische Universitat Dresden" country="Dresden, Germany">
        <title>The Agarolytic System of Microbulbifer elongatus PORT2, Isolated from Batu Karas, Pangandaran West Java Indonesia.</title>
        <authorList>
            <person name="Anggraeni S.R."/>
        </authorList>
    </citation>
    <scope>NUCLEOTIDE SEQUENCE</scope>
    <source>
        <strain evidence="3">PORT2</strain>
    </source>
</reference>
<evidence type="ECO:0000313" key="3">
    <source>
        <dbReference type="EMBL" id="MCQ3829147.1"/>
    </source>
</evidence>
<dbReference type="PANTHER" id="PTHR43540:SF1">
    <property type="entry name" value="ISOCHORISMATASE HYDROLASE"/>
    <property type="match status" value="1"/>
</dbReference>
<evidence type="ECO:0000259" key="2">
    <source>
        <dbReference type="Pfam" id="PF00857"/>
    </source>
</evidence>
<organism evidence="3 4">
    <name type="scientific">Microbulbifer elongatus</name>
    <dbReference type="NCBI Taxonomy" id="86173"/>
    <lineage>
        <taxon>Bacteria</taxon>
        <taxon>Pseudomonadati</taxon>
        <taxon>Pseudomonadota</taxon>
        <taxon>Gammaproteobacteria</taxon>
        <taxon>Cellvibrionales</taxon>
        <taxon>Microbulbiferaceae</taxon>
        <taxon>Microbulbifer</taxon>
    </lineage>
</organism>
<dbReference type="Pfam" id="PF00857">
    <property type="entry name" value="Isochorismatase"/>
    <property type="match status" value="1"/>
</dbReference>
<proteinExistence type="predicted"/>
<dbReference type="PANTHER" id="PTHR43540">
    <property type="entry name" value="PEROXYUREIDOACRYLATE/UREIDOACRYLATE AMIDOHYDROLASE-RELATED"/>
    <property type="match status" value="1"/>
</dbReference>
<dbReference type="Gene3D" id="3.40.50.850">
    <property type="entry name" value="Isochorismatase-like"/>
    <property type="match status" value="1"/>
</dbReference>
<protein>
    <submittedName>
        <fullName evidence="3">Isochorismatase family protein</fullName>
    </submittedName>
</protein>
<gene>
    <name evidence="3" type="ORF">HXX02_06795</name>
</gene>
<dbReference type="SUPFAM" id="SSF52499">
    <property type="entry name" value="Isochorismatase-like hydrolases"/>
    <property type="match status" value="1"/>
</dbReference>
<dbReference type="EMBL" id="JACASI010000016">
    <property type="protein sequence ID" value="MCQ3829147.1"/>
    <property type="molecule type" value="Genomic_DNA"/>
</dbReference>
<keyword evidence="1" id="KW-0378">Hydrolase</keyword>
<evidence type="ECO:0000256" key="1">
    <source>
        <dbReference type="ARBA" id="ARBA00022801"/>
    </source>
</evidence>
<dbReference type="Proteomes" id="UP001205566">
    <property type="component" value="Unassembled WGS sequence"/>
</dbReference>
<dbReference type="RefSeq" id="WP_255874050.1">
    <property type="nucleotide sequence ID" value="NZ_JACASI010000016.1"/>
</dbReference>
<name>A0ABT1NZ67_9GAMM</name>
<dbReference type="InterPro" id="IPR036380">
    <property type="entry name" value="Isochorismatase-like_sf"/>
</dbReference>
<dbReference type="InterPro" id="IPR000868">
    <property type="entry name" value="Isochorismatase-like_dom"/>
</dbReference>
<accession>A0ABT1NZ67</accession>
<keyword evidence="4" id="KW-1185">Reference proteome</keyword>